<dbReference type="PANTHER" id="PTHR37422:SF13">
    <property type="entry name" value="LIPOPOLYSACCHARIDE BIOSYNTHESIS PROTEIN PA4999-RELATED"/>
    <property type="match status" value="1"/>
</dbReference>
<dbReference type="InterPro" id="IPR007016">
    <property type="entry name" value="O-antigen_ligase-rel_domated"/>
</dbReference>
<keyword evidence="2 5" id="KW-0812">Transmembrane</keyword>
<dbReference type="GO" id="GO:0016874">
    <property type="term" value="F:ligase activity"/>
    <property type="evidence" value="ECO:0007669"/>
    <property type="project" value="UniProtKB-KW"/>
</dbReference>
<dbReference type="OrthoDB" id="107440at2"/>
<evidence type="ECO:0000259" key="6">
    <source>
        <dbReference type="Pfam" id="PF04932"/>
    </source>
</evidence>
<dbReference type="RefSeq" id="WP_130418106.1">
    <property type="nucleotide sequence ID" value="NZ_SHKW01000001.1"/>
</dbReference>
<feature type="transmembrane region" description="Helical" evidence="5">
    <location>
        <begin position="104"/>
        <end position="122"/>
    </location>
</feature>
<keyword evidence="7" id="KW-0436">Ligase</keyword>
<protein>
    <submittedName>
        <fullName evidence="7">O-antigen ligase</fullName>
    </submittedName>
</protein>
<gene>
    <name evidence="7" type="ORF">BDD14_1376</name>
</gene>
<dbReference type="Pfam" id="PF04932">
    <property type="entry name" value="Wzy_C"/>
    <property type="match status" value="1"/>
</dbReference>
<proteinExistence type="predicted"/>
<reference evidence="7 8" key="1">
    <citation type="submission" date="2019-02" db="EMBL/GenBank/DDBJ databases">
        <title>Genomic Encyclopedia of Archaeal and Bacterial Type Strains, Phase II (KMG-II): from individual species to whole genera.</title>
        <authorList>
            <person name="Goeker M."/>
        </authorList>
    </citation>
    <scope>NUCLEOTIDE SEQUENCE [LARGE SCALE GENOMIC DNA]</scope>
    <source>
        <strain evidence="7 8">DSM 18101</strain>
    </source>
</reference>
<dbReference type="GO" id="GO:0016020">
    <property type="term" value="C:membrane"/>
    <property type="evidence" value="ECO:0007669"/>
    <property type="project" value="UniProtKB-SubCell"/>
</dbReference>
<dbReference type="EMBL" id="SHKW01000001">
    <property type="protein sequence ID" value="RZU39966.1"/>
    <property type="molecule type" value="Genomic_DNA"/>
</dbReference>
<dbReference type="Proteomes" id="UP000292958">
    <property type="component" value="Unassembled WGS sequence"/>
</dbReference>
<evidence type="ECO:0000256" key="2">
    <source>
        <dbReference type="ARBA" id="ARBA00022692"/>
    </source>
</evidence>
<dbReference type="InterPro" id="IPR051533">
    <property type="entry name" value="WaaL-like"/>
</dbReference>
<feature type="transmembrane region" description="Helical" evidence="5">
    <location>
        <begin position="196"/>
        <end position="215"/>
    </location>
</feature>
<sequence length="490" mass="55543">MLIIVFLQSVIVVALIVSGKRRLENALPLFCFILTLMPLEAKLVIPGLFDLNIMRVSLLTLLGLFLVKRKKSPREKLPLIKLMYMHVAWALCSTVYSLSFATSIKQLLAQLIEFYLMYYLLVRTITNIETIHKMLYAMAMAIGICCILSLFEVYASWSILRIFPTSNWITYNGGLDPLYSELGRGLRVRSTFPHPILFGDALAISIILSLYLLGYWAKGNRRLFLWVSLMLMFWAIYKTQSRGPWLATIICSFLLFLMVKKEIRKYLITAAVMALVVLLARPGVWQSIDALYQASTDPNQPVGTSYLYRHALADSIVSAVQKEPGRLLLGYGLGTFRVLGLEVNFLGVTKRWYTCDNNWAAFLYETGYVGLILIGILLFWPLILAFRNYWKLPKPESTLSGVLFISIAGFYFLMLSVAAYSWGQQGYMNWILISMSISLPAIARRRRRAIKESRKQNGSGQGFDCHPHLAHGPEGLADDQLTQTALLTSH</sequence>
<evidence type="ECO:0000256" key="1">
    <source>
        <dbReference type="ARBA" id="ARBA00004141"/>
    </source>
</evidence>
<evidence type="ECO:0000256" key="5">
    <source>
        <dbReference type="SAM" id="Phobius"/>
    </source>
</evidence>
<feature type="transmembrane region" description="Helical" evidence="5">
    <location>
        <begin position="43"/>
        <end position="67"/>
    </location>
</feature>
<feature type="transmembrane region" description="Helical" evidence="5">
    <location>
        <begin position="222"/>
        <end position="237"/>
    </location>
</feature>
<keyword evidence="3 5" id="KW-1133">Transmembrane helix</keyword>
<feature type="domain" description="O-antigen ligase-related" evidence="6">
    <location>
        <begin position="228"/>
        <end position="374"/>
    </location>
</feature>
<comment type="caution">
    <text evidence="7">The sequence shown here is derived from an EMBL/GenBank/DDBJ whole genome shotgun (WGS) entry which is preliminary data.</text>
</comment>
<evidence type="ECO:0000313" key="8">
    <source>
        <dbReference type="Proteomes" id="UP000292958"/>
    </source>
</evidence>
<feature type="transmembrane region" description="Helical" evidence="5">
    <location>
        <begin position="134"/>
        <end position="157"/>
    </location>
</feature>
<feature type="transmembrane region" description="Helical" evidence="5">
    <location>
        <begin position="79"/>
        <end position="98"/>
    </location>
</feature>
<organism evidence="7 8">
    <name type="scientific">Edaphobacter modestus</name>
    <dbReference type="NCBI Taxonomy" id="388466"/>
    <lineage>
        <taxon>Bacteria</taxon>
        <taxon>Pseudomonadati</taxon>
        <taxon>Acidobacteriota</taxon>
        <taxon>Terriglobia</taxon>
        <taxon>Terriglobales</taxon>
        <taxon>Acidobacteriaceae</taxon>
        <taxon>Edaphobacter</taxon>
    </lineage>
</organism>
<keyword evidence="8" id="KW-1185">Reference proteome</keyword>
<feature type="transmembrane region" description="Helical" evidence="5">
    <location>
        <begin position="367"/>
        <end position="386"/>
    </location>
</feature>
<keyword evidence="4 5" id="KW-0472">Membrane</keyword>
<dbReference type="AlphaFoldDB" id="A0A4V2G487"/>
<feature type="transmembrane region" description="Helical" evidence="5">
    <location>
        <begin position="266"/>
        <end position="285"/>
    </location>
</feature>
<dbReference type="PANTHER" id="PTHR37422">
    <property type="entry name" value="TEICHURONIC ACID BIOSYNTHESIS PROTEIN TUAE"/>
    <property type="match status" value="1"/>
</dbReference>
<evidence type="ECO:0000256" key="3">
    <source>
        <dbReference type="ARBA" id="ARBA00022989"/>
    </source>
</evidence>
<evidence type="ECO:0000313" key="7">
    <source>
        <dbReference type="EMBL" id="RZU39966.1"/>
    </source>
</evidence>
<name>A0A4V2G487_9BACT</name>
<feature type="transmembrane region" description="Helical" evidence="5">
    <location>
        <begin position="398"/>
        <end position="421"/>
    </location>
</feature>
<feature type="transmembrane region" description="Helical" evidence="5">
    <location>
        <begin position="243"/>
        <end position="259"/>
    </location>
</feature>
<comment type="subcellular location">
    <subcellularLocation>
        <location evidence="1">Membrane</location>
        <topology evidence="1">Multi-pass membrane protein</topology>
    </subcellularLocation>
</comment>
<accession>A0A4V2G487</accession>
<evidence type="ECO:0000256" key="4">
    <source>
        <dbReference type="ARBA" id="ARBA00023136"/>
    </source>
</evidence>